<dbReference type="FunFam" id="1.20.1270.50:FF:000002">
    <property type="entry name" value="Alpha-mannosidase"/>
    <property type="match status" value="1"/>
</dbReference>
<dbReference type="OrthoDB" id="2016903at2759"/>
<dbReference type="Proteomes" id="UP000000759">
    <property type="component" value="Chromosome 11"/>
</dbReference>
<evidence type="ECO:0000259" key="8">
    <source>
        <dbReference type="SMART" id="SM00872"/>
    </source>
</evidence>
<dbReference type="InterPro" id="IPR013780">
    <property type="entry name" value="Glyco_hydro_b"/>
</dbReference>
<dbReference type="FunFam" id="1.20.1270.50:FF:000003">
    <property type="entry name" value="Alpha-mannosidase"/>
    <property type="match status" value="1"/>
</dbReference>
<keyword evidence="10" id="KW-1185">Reference proteome</keyword>
<comment type="cofactor">
    <cofactor evidence="7">
        <name>Zn(2+)</name>
        <dbReference type="ChEBI" id="CHEBI:29105"/>
    </cofactor>
    <text evidence="7">Binds 1 zinc ion per subunit.</text>
</comment>
<reference evidence="9 10" key="1">
    <citation type="journal article" date="2008" name="Nature">
        <title>The Phaeodactylum genome reveals the evolutionary history of diatom genomes.</title>
        <authorList>
            <person name="Bowler C."/>
            <person name="Allen A.E."/>
            <person name="Badger J.H."/>
            <person name="Grimwood J."/>
            <person name="Jabbari K."/>
            <person name="Kuo A."/>
            <person name="Maheswari U."/>
            <person name="Martens C."/>
            <person name="Maumus F."/>
            <person name="Otillar R.P."/>
            <person name="Rayko E."/>
            <person name="Salamov A."/>
            <person name="Vandepoele K."/>
            <person name="Beszteri B."/>
            <person name="Gruber A."/>
            <person name="Heijde M."/>
            <person name="Katinka M."/>
            <person name="Mock T."/>
            <person name="Valentin K."/>
            <person name="Verret F."/>
            <person name="Berges J.A."/>
            <person name="Brownlee C."/>
            <person name="Cadoret J.P."/>
            <person name="Chiovitti A."/>
            <person name="Choi C.J."/>
            <person name="Coesel S."/>
            <person name="De Martino A."/>
            <person name="Detter J.C."/>
            <person name="Durkin C."/>
            <person name="Falciatore A."/>
            <person name="Fournet J."/>
            <person name="Haruta M."/>
            <person name="Huysman M.J."/>
            <person name="Jenkins B.D."/>
            <person name="Jiroutova K."/>
            <person name="Jorgensen R.E."/>
            <person name="Joubert Y."/>
            <person name="Kaplan A."/>
            <person name="Kroger N."/>
            <person name="Kroth P.G."/>
            <person name="La Roche J."/>
            <person name="Lindquist E."/>
            <person name="Lommer M."/>
            <person name="Martin-Jezequel V."/>
            <person name="Lopez P.J."/>
            <person name="Lucas S."/>
            <person name="Mangogna M."/>
            <person name="McGinnis K."/>
            <person name="Medlin L.K."/>
            <person name="Montsant A."/>
            <person name="Oudot-Le Secq M.P."/>
            <person name="Napoli C."/>
            <person name="Obornik M."/>
            <person name="Parker M.S."/>
            <person name="Petit J.L."/>
            <person name="Porcel B.M."/>
            <person name="Poulsen N."/>
            <person name="Robison M."/>
            <person name="Rychlewski L."/>
            <person name="Rynearson T.A."/>
            <person name="Schmutz J."/>
            <person name="Shapiro H."/>
            <person name="Siaut M."/>
            <person name="Stanley M."/>
            <person name="Sussman M.R."/>
            <person name="Taylor A.R."/>
            <person name="Vardi A."/>
            <person name="von Dassow P."/>
            <person name="Vyverman W."/>
            <person name="Willis A."/>
            <person name="Wyrwicz L.S."/>
            <person name="Rokhsar D.S."/>
            <person name="Weissenbach J."/>
            <person name="Armbrust E.V."/>
            <person name="Green B.R."/>
            <person name="Van de Peer Y."/>
            <person name="Grigoriev I.V."/>
        </authorList>
    </citation>
    <scope>NUCLEOTIDE SEQUENCE [LARGE SCALE GENOMIC DNA]</scope>
    <source>
        <strain evidence="9 10">CCAP 1055/1</strain>
    </source>
</reference>
<dbReference type="SMART" id="SM00872">
    <property type="entry name" value="Alpha-mann_mid"/>
    <property type="match status" value="1"/>
</dbReference>
<dbReference type="InterPro" id="IPR028995">
    <property type="entry name" value="Glyco_hydro_57/38_cen_sf"/>
</dbReference>
<dbReference type="InterPro" id="IPR037094">
    <property type="entry name" value="Glyco_hydro_38_cen_sf"/>
</dbReference>
<keyword evidence="6 7" id="KW-0326">Glycosidase</keyword>
<dbReference type="PaxDb" id="2850-Phatr52108"/>
<dbReference type="GeneID" id="7204628"/>
<feature type="non-terminal residue" evidence="9">
    <location>
        <position position="974"/>
    </location>
</feature>
<dbReference type="GO" id="GO:0046872">
    <property type="term" value="F:metal ion binding"/>
    <property type="evidence" value="ECO:0007669"/>
    <property type="project" value="UniProtKB-KW"/>
</dbReference>
<evidence type="ECO:0000256" key="1">
    <source>
        <dbReference type="ARBA" id="ARBA00009792"/>
    </source>
</evidence>
<evidence type="ECO:0000256" key="2">
    <source>
        <dbReference type="ARBA" id="ARBA00022723"/>
    </source>
</evidence>
<dbReference type="CDD" id="cd10810">
    <property type="entry name" value="GH38N_AMII_LAM_like"/>
    <property type="match status" value="1"/>
</dbReference>
<dbReference type="SUPFAM" id="SSF88688">
    <property type="entry name" value="Families 57/38 glycoside transferase middle domain"/>
    <property type="match status" value="1"/>
</dbReference>
<dbReference type="EMBL" id="CP001141">
    <property type="protein sequence ID" value="ACI65146.1"/>
    <property type="molecule type" value="Genomic_DNA"/>
</dbReference>
<dbReference type="InterPro" id="IPR050843">
    <property type="entry name" value="Glycosyl_Hydrlase_38"/>
</dbReference>
<dbReference type="SUPFAM" id="SSF88713">
    <property type="entry name" value="Glycoside hydrolase/deacetylase"/>
    <property type="match status" value="1"/>
</dbReference>
<dbReference type="InterPro" id="IPR027291">
    <property type="entry name" value="Glyco_hydro_38_N_sf"/>
</dbReference>
<dbReference type="Gene3D" id="1.20.1270.50">
    <property type="entry name" value="Glycoside hydrolase family 38, central domain"/>
    <property type="match status" value="2"/>
</dbReference>
<dbReference type="InterPro" id="IPR011330">
    <property type="entry name" value="Glyco_hydro/deAcase_b/a-brl"/>
</dbReference>
<dbReference type="EC" id="3.2.1.-" evidence="7"/>
<keyword evidence="2 7" id="KW-0479">Metal-binding</keyword>
<dbReference type="Gene3D" id="2.60.40.1180">
    <property type="entry name" value="Golgi alpha-mannosidase II"/>
    <property type="match status" value="1"/>
</dbReference>
<dbReference type="CAZy" id="GH38">
    <property type="family name" value="Glycoside Hydrolase Family 38"/>
</dbReference>
<dbReference type="GO" id="GO:0030246">
    <property type="term" value="F:carbohydrate binding"/>
    <property type="evidence" value="ECO:0007669"/>
    <property type="project" value="InterPro"/>
</dbReference>
<dbReference type="eggNOG" id="KOG1959">
    <property type="taxonomic scope" value="Eukaryota"/>
</dbReference>
<accession>B5Y3K7</accession>
<dbReference type="InterPro" id="IPR000602">
    <property type="entry name" value="Glyco_hydro_38_N"/>
</dbReference>
<evidence type="ECO:0000256" key="5">
    <source>
        <dbReference type="ARBA" id="ARBA00023157"/>
    </source>
</evidence>
<dbReference type="STRING" id="556484.B5Y3K7"/>
<dbReference type="Pfam" id="PF01074">
    <property type="entry name" value="Glyco_hydro_38N"/>
    <property type="match status" value="1"/>
</dbReference>
<evidence type="ECO:0000313" key="10">
    <source>
        <dbReference type="Proteomes" id="UP000000759"/>
    </source>
</evidence>
<dbReference type="AlphaFoldDB" id="B5Y3K7"/>
<dbReference type="PANTHER" id="PTHR11607:SF3">
    <property type="entry name" value="LYSOSOMAL ALPHA-MANNOSIDASE"/>
    <property type="match status" value="1"/>
</dbReference>
<organism evidence="9 10">
    <name type="scientific">Phaeodactylum tricornutum (strain CCAP 1055/1)</name>
    <dbReference type="NCBI Taxonomy" id="556484"/>
    <lineage>
        <taxon>Eukaryota</taxon>
        <taxon>Sar</taxon>
        <taxon>Stramenopiles</taxon>
        <taxon>Ochrophyta</taxon>
        <taxon>Bacillariophyta</taxon>
        <taxon>Bacillariophyceae</taxon>
        <taxon>Bacillariophycidae</taxon>
        <taxon>Naviculales</taxon>
        <taxon>Phaeodactylaceae</taxon>
        <taxon>Phaeodactylum</taxon>
    </lineage>
</organism>
<reference evidence="10" key="2">
    <citation type="submission" date="2008-08" db="EMBL/GenBank/DDBJ databases">
        <authorList>
            <consortium name="Diatom Consortium"/>
            <person name="Grigoriev I."/>
            <person name="Grimwood J."/>
            <person name="Kuo A."/>
            <person name="Otillar R.P."/>
            <person name="Salamov A."/>
            <person name="Detter J.C."/>
            <person name="Lindquist E."/>
            <person name="Shapiro H."/>
            <person name="Lucas S."/>
            <person name="Glavina del Rio T."/>
            <person name="Pitluck S."/>
            <person name="Rokhsar D."/>
            <person name="Bowler C."/>
        </authorList>
    </citation>
    <scope>GENOME REANNOTATION</scope>
    <source>
        <strain evidence="10">CCAP 1055/1</strain>
    </source>
</reference>
<dbReference type="InterPro" id="IPR015341">
    <property type="entry name" value="Glyco_hydro_38_cen"/>
</dbReference>
<proteinExistence type="inferred from homology"/>
<dbReference type="InterPro" id="IPR011013">
    <property type="entry name" value="Gal_mutarotase_sf_dom"/>
</dbReference>
<dbReference type="GO" id="GO:0004559">
    <property type="term" value="F:alpha-mannosidase activity"/>
    <property type="evidence" value="ECO:0007669"/>
    <property type="project" value="InterPro"/>
</dbReference>
<dbReference type="Pfam" id="PF07748">
    <property type="entry name" value="Glyco_hydro_38C"/>
    <property type="match status" value="1"/>
</dbReference>
<dbReference type="Gene3D" id="3.20.110.10">
    <property type="entry name" value="Glycoside hydrolase 38, N terminal domain"/>
    <property type="match status" value="1"/>
</dbReference>
<dbReference type="SUPFAM" id="SSF74650">
    <property type="entry name" value="Galactose mutarotase-like"/>
    <property type="match status" value="1"/>
</dbReference>
<gene>
    <name evidence="9" type="ORF">PHATR_52108</name>
</gene>
<name>B5Y3K7_PHATC</name>
<protein>
    <recommendedName>
        <fullName evidence="7">Alpha-mannosidase</fullName>
        <ecNumber evidence="7">3.2.1.-</ecNumber>
    </recommendedName>
</protein>
<evidence type="ECO:0000256" key="6">
    <source>
        <dbReference type="ARBA" id="ARBA00023295"/>
    </source>
</evidence>
<evidence type="ECO:0000256" key="7">
    <source>
        <dbReference type="RuleBase" id="RU361199"/>
    </source>
</evidence>
<feature type="non-terminal residue" evidence="9">
    <location>
        <position position="1"/>
    </location>
</feature>
<feature type="domain" description="Glycoside hydrolase family 38 central" evidence="8">
    <location>
        <begin position="336"/>
        <end position="417"/>
    </location>
</feature>
<dbReference type="KEGG" id="pti:PHATR_52108"/>
<dbReference type="GO" id="GO:0006013">
    <property type="term" value="P:mannose metabolic process"/>
    <property type="evidence" value="ECO:0007669"/>
    <property type="project" value="InterPro"/>
</dbReference>
<dbReference type="InterPro" id="IPR011682">
    <property type="entry name" value="Glyco_hydro_38_C"/>
</dbReference>
<dbReference type="Pfam" id="PF09261">
    <property type="entry name" value="Alpha-mann_mid"/>
    <property type="match status" value="1"/>
</dbReference>
<keyword evidence="4 7" id="KW-0862">Zinc</keyword>
<evidence type="ECO:0000256" key="3">
    <source>
        <dbReference type="ARBA" id="ARBA00022801"/>
    </source>
</evidence>
<dbReference type="PANTHER" id="PTHR11607">
    <property type="entry name" value="ALPHA-MANNOSIDASE"/>
    <property type="match status" value="1"/>
</dbReference>
<comment type="similarity">
    <text evidence="1 7">Belongs to the glycosyl hydrolase 38 family.</text>
</comment>
<keyword evidence="3 7" id="KW-0378">Hydrolase</keyword>
<evidence type="ECO:0000313" key="9">
    <source>
        <dbReference type="EMBL" id="ACI65146.1"/>
    </source>
</evidence>
<dbReference type="InParanoid" id="B5Y3K7"/>
<dbReference type="RefSeq" id="XP_002185676.1">
    <property type="nucleotide sequence ID" value="XM_002185640.1"/>
</dbReference>
<sequence>LYVHIVPHTHDDVGWRKTVEQYYYGLNNSIDTRGSVHSIITTAVESLLDDPARTFTYVEMKFLSIWWKSQSDQMKDNVRYLIANKQLSIVNGGWCMHDEAAPHYIGMIDQTSLGHEFLTRELGVIPKVGWQLDPFGHSATQASLMSRGMGFDALYFGRIDYQDLRLRQLTRQCEGLWNASRESSDIALPIFWGLTGSYGGNYGAPRGYCFDVLCQDEPLVGANETRLRERLRTFLEDVRIQSDRTQGDHVMVTMGEDFNYIQAHLNFANMDLLINSIMSYQHWKILDIPSIFGPQYDRVDIFYSTPDYYTEMKYKETVLWVVKTDDFFPYSDCEHCFWTGYFTSRASFKRFERVSSSFLLAARQIEALWSGQSNSTGQGMESRPLFALEDALGIAQHHDAVSGTAKQHVADDYSFKLQTGLDLASKFVAKTLKNTLISDSGLLENLTFCHQLNESICDLSQDATKSLGKDLYVVVYNAKASEVSSIIRLPVSTNQTYLVERVERNATVARSRLVETVQAVNLRTTDKPRYTVMFDTGPLPPIGVALFRVSMTNKVFSSSLRSNDLTETRRLFRAADGKDVVVSNELLSVTFDSSTGMMKQVFSQNVSLLLTQEWGYYTSFDSDYDRTEVPSSRADQNSGAYVFRPSTPEEKLKLMNASPSGAKFVDTSVGTEVHVAFDAPWIRQVTRILKGQPYVEIEYTIGPIPIDDGRGREIVNRYITPIKSEGKVYTDSNGREFLERRRNYRPSWSLEVYEQVAGNYYPINAAAYIEDSDAALSVVVDRSQGGGSIIDGTLEFMVQRRTVADDFRGVDEPLNETCGGMEPYPPYGDAKRVGDGVVIRGVHRLLVGAKGAGLARSQMDATFAEPLIFVASSPKPSTPVGALVATQSSLSALQLSLPSNVMLITLMRLQDRERPTWLLRLGHQYAAGEHEVLSQPAKVNLATFLVDWDVSKIEEKTLSGNRDWDVYTKERYDW</sequence>
<dbReference type="Gene3D" id="2.70.98.30">
    <property type="entry name" value="Golgi alpha-mannosidase II, domain 4"/>
    <property type="match status" value="1"/>
</dbReference>
<keyword evidence="5" id="KW-1015">Disulfide bond</keyword>
<dbReference type="Gene3D" id="2.60.40.1360">
    <property type="match status" value="1"/>
</dbReference>
<evidence type="ECO:0000256" key="4">
    <source>
        <dbReference type="ARBA" id="ARBA00022833"/>
    </source>
</evidence>